<evidence type="ECO:0000256" key="3">
    <source>
        <dbReference type="ARBA" id="ARBA00022448"/>
    </source>
</evidence>
<dbReference type="PROSITE" id="PS50893">
    <property type="entry name" value="ABC_TRANSPORTER_2"/>
    <property type="match status" value="1"/>
</dbReference>
<keyword evidence="7 14" id="KW-0067">ATP-binding</keyword>
<dbReference type="GO" id="GO:0016887">
    <property type="term" value="F:ATP hydrolysis activity"/>
    <property type="evidence" value="ECO:0007669"/>
    <property type="project" value="InterPro"/>
</dbReference>
<evidence type="ECO:0000256" key="8">
    <source>
        <dbReference type="ARBA" id="ARBA00022856"/>
    </source>
</evidence>
<dbReference type="InterPro" id="IPR003439">
    <property type="entry name" value="ABC_transporter-like_ATP-bd"/>
</dbReference>
<comment type="caution">
    <text evidence="14">The sequence shown here is derived from an EMBL/GenBank/DDBJ whole genome shotgun (WGS) entry which is preliminary data.</text>
</comment>
<dbReference type="SMART" id="SM00382">
    <property type="entry name" value="AAA"/>
    <property type="match status" value="1"/>
</dbReference>
<dbReference type="FunFam" id="3.40.50.300:FF:000016">
    <property type="entry name" value="Oligopeptide ABC transporter ATP-binding component"/>
    <property type="match status" value="1"/>
</dbReference>
<accession>A0A316JEN9</accession>
<dbReference type="GO" id="GO:0015833">
    <property type="term" value="P:peptide transport"/>
    <property type="evidence" value="ECO:0007669"/>
    <property type="project" value="UniProtKB-KW"/>
</dbReference>
<dbReference type="GO" id="GO:0005524">
    <property type="term" value="F:ATP binding"/>
    <property type="evidence" value="ECO:0007669"/>
    <property type="project" value="UniProtKB-KW"/>
</dbReference>
<name>A0A316JEN9_9HYPH</name>
<evidence type="ECO:0000259" key="13">
    <source>
        <dbReference type="PROSITE" id="PS50893"/>
    </source>
</evidence>
<keyword evidence="15" id="KW-1185">Reference proteome</keyword>
<protein>
    <submittedName>
        <fullName evidence="14">Methionine ABC transporter ATP-binding protein</fullName>
    </submittedName>
</protein>
<dbReference type="Pfam" id="PF00005">
    <property type="entry name" value="ABC_tran"/>
    <property type="match status" value="1"/>
</dbReference>
<dbReference type="Pfam" id="PF08352">
    <property type="entry name" value="oligo_HPY"/>
    <property type="match status" value="1"/>
</dbReference>
<dbReference type="GO" id="GO:0005886">
    <property type="term" value="C:plasma membrane"/>
    <property type="evidence" value="ECO:0007669"/>
    <property type="project" value="UniProtKB-SubCell"/>
</dbReference>
<evidence type="ECO:0000256" key="7">
    <source>
        <dbReference type="ARBA" id="ARBA00022840"/>
    </source>
</evidence>
<keyword evidence="10" id="KW-1278">Translocase</keyword>
<dbReference type="InterPro" id="IPR050388">
    <property type="entry name" value="ABC_Ni/Peptide_Import"/>
</dbReference>
<keyword evidence="9" id="KW-0653">Protein transport</keyword>
<evidence type="ECO:0000256" key="9">
    <source>
        <dbReference type="ARBA" id="ARBA00022927"/>
    </source>
</evidence>
<organism evidence="14 15">
    <name type="scientific">Falsochrobactrum shanghaiense</name>
    <dbReference type="NCBI Taxonomy" id="2201899"/>
    <lineage>
        <taxon>Bacteria</taxon>
        <taxon>Pseudomonadati</taxon>
        <taxon>Pseudomonadota</taxon>
        <taxon>Alphaproteobacteria</taxon>
        <taxon>Hyphomicrobiales</taxon>
        <taxon>Brucellaceae</taxon>
        <taxon>Falsochrobactrum</taxon>
    </lineage>
</organism>
<dbReference type="RefSeq" id="WP_109707154.1">
    <property type="nucleotide sequence ID" value="NZ_QGDB01000004.1"/>
</dbReference>
<dbReference type="GO" id="GO:0055085">
    <property type="term" value="P:transmembrane transport"/>
    <property type="evidence" value="ECO:0007669"/>
    <property type="project" value="UniProtKB-ARBA"/>
</dbReference>
<evidence type="ECO:0000256" key="1">
    <source>
        <dbReference type="ARBA" id="ARBA00004417"/>
    </source>
</evidence>
<dbReference type="GO" id="GO:0015031">
    <property type="term" value="P:protein transport"/>
    <property type="evidence" value="ECO:0007669"/>
    <property type="project" value="UniProtKB-KW"/>
</dbReference>
<evidence type="ECO:0000256" key="6">
    <source>
        <dbReference type="ARBA" id="ARBA00022741"/>
    </source>
</evidence>
<dbReference type="PANTHER" id="PTHR43297:SF2">
    <property type="entry name" value="DIPEPTIDE TRANSPORT ATP-BINDING PROTEIN DPPD"/>
    <property type="match status" value="1"/>
</dbReference>
<evidence type="ECO:0000313" key="15">
    <source>
        <dbReference type="Proteomes" id="UP000245865"/>
    </source>
</evidence>
<evidence type="ECO:0000256" key="12">
    <source>
        <dbReference type="ARBA" id="ARBA00025070"/>
    </source>
</evidence>
<evidence type="ECO:0000256" key="2">
    <source>
        <dbReference type="ARBA" id="ARBA00005417"/>
    </source>
</evidence>
<dbReference type="Gene3D" id="3.40.50.300">
    <property type="entry name" value="P-loop containing nucleotide triphosphate hydrolases"/>
    <property type="match status" value="1"/>
</dbReference>
<comment type="subcellular location">
    <subcellularLocation>
        <location evidence="1">Cell inner membrane</location>
        <topology evidence="1">Peripheral membrane protein</topology>
    </subcellularLocation>
</comment>
<keyword evidence="8" id="KW-0571">Peptide transport</keyword>
<keyword evidence="3" id="KW-0813">Transport</keyword>
<evidence type="ECO:0000256" key="5">
    <source>
        <dbReference type="ARBA" id="ARBA00022519"/>
    </source>
</evidence>
<comment type="function">
    <text evidence="12">Probably part of an ABC transporter complex that could be involved in peptide import. Probably responsible for energy coupling to the transport system.</text>
</comment>
<reference evidence="14 15" key="1">
    <citation type="submission" date="2018-05" db="EMBL/GenBank/DDBJ databases">
        <title>Comparative genomic sequence analysis between strain HN4 and CCM 8460T (Falsochrobactrum ovis) will provide more evidence to prove that HN4 is a new species of Falsochrobactrum.</title>
        <authorList>
            <person name="Lyu W."/>
            <person name="Sun L."/>
            <person name="Yao L."/>
        </authorList>
    </citation>
    <scope>NUCLEOTIDE SEQUENCE [LARGE SCALE GENOMIC DNA]</scope>
    <source>
        <strain evidence="14 15">HN4</strain>
    </source>
</reference>
<evidence type="ECO:0000313" key="14">
    <source>
        <dbReference type="EMBL" id="PWL17593.1"/>
    </source>
</evidence>
<dbReference type="CDD" id="cd03257">
    <property type="entry name" value="ABC_NikE_OppD_transporters"/>
    <property type="match status" value="1"/>
</dbReference>
<comment type="similarity">
    <text evidence="2">Belongs to the ABC transporter superfamily.</text>
</comment>
<evidence type="ECO:0000256" key="10">
    <source>
        <dbReference type="ARBA" id="ARBA00022967"/>
    </source>
</evidence>
<gene>
    <name evidence="14" type="ORF">DKP76_12635</name>
</gene>
<dbReference type="EMBL" id="QGDB01000004">
    <property type="protein sequence ID" value="PWL17593.1"/>
    <property type="molecule type" value="Genomic_DNA"/>
</dbReference>
<keyword evidence="5" id="KW-0997">Cell inner membrane</keyword>
<dbReference type="PROSITE" id="PS00211">
    <property type="entry name" value="ABC_TRANSPORTER_1"/>
    <property type="match status" value="1"/>
</dbReference>
<feature type="domain" description="ABC transporter" evidence="13">
    <location>
        <begin position="18"/>
        <end position="264"/>
    </location>
</feature>
<dbReference type="InterPro" id="IPR027417">
    <property type="entry name" value="P-loop_NTPase"/>
</dbReference>
<proteinExistence type="inferred from homology"/>
<sequence>MSDVTKRATMSPASCLEVRGVTVIARATGKILVEDVSFDLRGGEALAMVGESGSGKSLTALATLGLLSSSVQLVAGSVWLDGKDITGLQGTAAAFRGRELAMIFQDPQSSLDPRWTVGRYLARQIRRLQGIRSSAKIAETTQALLESVGLTNPDRIMRSYPHELSGGMAQRVMIAGALAGNPHFLLADEPTTALDVTTQAQILDLLAELCSERGLGLLMITHDLGVVADTSDHVMVLYGGRIMETGTTRKVLNSPAHPYTRALLAAMPDIDSPLPPRSIPGTPGRPADDACCPFHLRCEHAFNRCRSESPAFTPHGDGGLACHLDGSISRAIMEEIKERADT</sequence>
<dbReference type="SUPFAM" id="SSF52540">
    <property type="entry name" value="P-loop containing nucleoside triphosphate hydrolases"/>
    <property type="match status" value="1"/>
</dbReference>
<keyword evidence="4" id="KW-1003">Cell membrane</keyword>
<dbReference type="PANTHER" id="PTHR43297">
    <property type="entry name" value="OLIGOPEPTIDE TRANSPORT ATP-BINDING PROTEIN APPD"/>
    <property type="match status" value="1"/>
</dbReference>
<keyword evidence="6" id="KW-0547">Nucleotide-binding</keyword>
<dbReference type="InterPro" id="IPR013563">
    <property type="entry name" value="Oligopep_ABC_C"/>
</dbReference>
<keyword evidence="11" id="KW-0472">Membrane</keyword>
<dbReference type="InterPro" id="IPR017871">
    <property type="entry name" value="ABC_transporter-like_CS"/>
</dbReference>
<dbReference type="NCBIfam" id="TIGR01727">
    <property type="entry name" value="oligo_HPY"/>
    <property type="match status" value="1"/>
</dbReference>
<dbReference type="Proteomes" id="UP000245865">
    <property type="component" value="Unassembled WGS sequence"/>
</dbReference>
<dbReference type="InterPro" id="IPR003593">
    <property type="entry name" value="AAA+_ATPase"/>
</dbReference>
<evidence type="ECO:0000256" key="11">
    <source>
        <dbReference type="ARBA" id="ARBA00023136"/>
    </source>
</evidence>
<dbReference type="AlphaFoldDB" id="A0A316JEN9"/>
<dbReference type="OrthoDB" id="9815712at2"/>
<evidence type="ECO:0000256" key="4">
    <source>
        <dbReference type="ARBA" id="ARBA00022475"/>
    </source>
</evidence>